<dbReference type="Gene3D" id="3.30.70.260">
    <property type="match status" value="1"/>
</dbReference>
<protein>
    <submittedName>
        <fullName evidence="2">Glycine cleavage system transcriptional repressor</fullName>
    </submittedName>
</protein>
<sequence length="123" mass="12993">MADQLKAALNEASAELDLTTTLSEISTDELKSKEIRPFSVTVYGADHPGIVSGISERIATLEASIVDMTTRVLHSAGGTTYVMVLEVDPPADLTLETIAAELAEQAEALGVSVRVHQAGDELL</sequence>
<feature type="domain" description="ACT" evidence="1">
    <location>
        <begin position="39"/>
        <end position="116"/>
    </location>
</feature>
<dbReference type="InterPro" id="IPR002912">
    <property type="entry name" value="ACT_dom"/>
</dbReference>
<dbReference type="SUPFAM" id="SSF55021">
    <property type="entry name" value="ACT-like"/>
    <property type="match status" value="1"/>
</dbReference>
<proteinExistence type="predicted"/>
<dbReference type="PROSITE" id="PS51671">
    <property type="entry name" value="ACT"/>
    <property type="match status" value="1"/>
</dbReference>
<dbReference type="PANTHER" id="PTHR34875:SF6">
    <property type="entry name" value="UPF0237 PROTEIN MJ1558"/>
    <property type="match status" value="1"/>
</dbReference>
<dbReference type="EMBL" id="AUZX01014295">
    <property type="protein sequence ID" value="EQD32679.1"/>
    <property type="molecule type" value="Genomic_DNA"/>
</dbReference>
<evidence type="ECO:0000259" key="1">
    <source>
        <dbReference type="PROSITE" id="PS51671"/>
    </source>
</evidence>
<comment type="caution">
    <text evidence="2">The sequence shown here is derived from an EMBL/GenBank/DDBJ whole genome shotgun (WGS) entry which is preliminary data.</text>
</comment>
<gene>
    <name evidence="2" type="ORF">B1A_19374</name>
</gene>
<organism evidence="2">
    <name type="scientific">mine drainage metagenome</name>
    <dbReference type="NCBI Taxonomy" id="410659"/>
    <lineage>
        <taxon>unclassified sequences</taxon>
        <taxon>metagenomes</taxon>
        <taxon>ecological metagenomes</taxon>
    </lineage>
</organism>
<dbReference type="InterPro" id="IPR045865">
    <property type="entry name" value="ACT-like_dom_sf"/>
</dbReference>
<accession>T0ZVI4</accession>
<dbReference type="AlphaFoldDB" id="T0ZVI4"/>
<evidence type="ECO:0000313" key="2">
    <source>
        <dbReference type="EMBL" id="EQD32679.1"/>
    </source>
</evidence>
<name>T0ZVI4_9ZZZZ</name>
<dbReference type="Pfam" id="PF13740">
    <property type="entry name" value="ACT_6"/>
    <property type="match status" value="1"/>
</dbReference>
<dbReference type="PANTHER" id="PTHR34875">
    <property type="entry name" value="UPF0237 PROTEIN MJ1558"/>
    <property type="match status" value="1"/>
</dbReference>
<reference evidence="2" key="1">
    <citation type="submission" date="2013-08" db="EMBL/GenBank/DDBJ databases">
        <authorList>
            <person name="Mendez C."/>
            <person name="Richter M."/>
            <person name="Ferrer M."/>
            <person name="Sanchez J."/>
        </authorList>
    </citation>
    <scope>NUCLEOTIDE SEQUENCE</scope>
</reference>
<dbReference type="InterPro" id="IPR050990">
    <property type="entry name" value="UPF0237/GcvR_regulator"/>
</dbReference>
<reference evidence="2" key="2">
    <citation type="journal article" date="2014" name="ISME J.">
        <title>Microbial stratification in low pH oxic and suboxic macroscopic growths along an acid mine drainage.</title>
        <authorList>
            <person name="Mendez-Garcia C."/>
            <person name="Mesa V."/>
            <person name="Sprenger R.R."/>
            <person name="Richter M."/>
            <person name="Diez M.S."/>
            <person name="Solano J."/>
            <person name="Bargiela R."/>
            <person name="Golyshina O.V."/>
            <person name="Manteca A."/>
            <person name="Ramos J.L."/>
            <person name="Gallego J.R."/>
            <person name="Llorente I."/>
            <person name="Martins Dos Santos V.A."/>
            <person name="Jensen O.N."/>
            <person name="Pelaez A.I."/>
            <person name="Sanchez J."/>
            <person name="Ferrer M."/>
        </authorList>
    </citation>
    <scope>NUCLEOTIDE SEQUENCE</scope>
</reference>